<feature type="non-terminal residue" evidence="2">
    <location>
        <position position="938"/>
    </location>
</feature>
<organism evidence="2">
    <name type="scientific">Babesia bigemina</name>
    <dbReference type="NCBI Taxonomy" id="5866"/>
    <lineage>
        <taxon>Eukaryota</taxon>
        <taxon>Sar</taxon>
        <taxon>Alveolata</taxon>
        <taxon>Apicomplexa</taxon>
        <taxon>Aconoidasida</taxon>
        <taxon>Piroplasmida</taxon>
        <taxon>Babesiidae</taxon>
        <taxon>Babesia</taxon>
    </lineage>
</organism>
<reference evidence="2" key="2">
    <citation type="submission" date="2014-06" db="EMBL/GenBank/DDBJ databases">
        <authorList>
            <person name="Aslett M."/>
            <person name="De Silva Nishadi"/>
        </authorList>
    </citation>
    <scope>NUCLEOTIDE SEQUENCE</scope>
    <source>
        <strain evidence="2">Bond</strain>
    </source>
</reference>
<evidence type="ECO:0000313" key="2">
    <source>
        <dbReference type="EMBL" id="CDR71897.1"/>
    </source>
</evidence>
<dbReference type="EMBL" id="LK055230">
    <property type="protein sequence ID" value="CDR71897.1"/>
    <property type="molecule type" value="Genomic_DNA"/>
</dbReference>
<protein>
    <submittedName>
        <fullName evidence="2">Uncharacterized protein</fullName>
    </submittedName>
</protein>
<gene>
    <name evidence="2" type="ORF">BBBOND_0005590</name>
</gene>
<accession>A0A061BKD1</accession>
<reference evidence="2" key="1">
    <citation type="journal article" date="2014" name="Nucleic Acids Res.">
        <title>The evolutionary dynamics of variant antigen genes in Babesia reveal a history of genomic innovation underlying host-parasite interaction.</title>
        <authorList>
            <person name="Jackson A.P."/>
            <person name="Otto T.D."/>
            <person name="Darby A."/>
            <person name="Ramaprasad A."/>
            <person name="Xia D."/>
            <person name="Echaide I.E."/>
            <person name="Farber M."/>
            <person name="Gahlot S."/>
            <person name="Gamble J."/>
            <person name="Gupta D."/>
            <person name="Gupta Y."/>
            <person name="Jackson L."/>
            <person name="Malandrin L."/>
            <person name="Malas T.B."/>
            <person name="Moussa E."/>
            <person name="Nair M."/>
            <person name="Reid AJ."/>
            <person name="Sanders M."/>
            <person name="Sharma J."/>
            <person name="Tracey A."/>
            <person name="Quail M.A."/>
            <person name="Weir W."/>
            <person name="Wastling J.M."/>
            <person name="Hall N."/>
            <person name="Willadsen P."/>
            <person name="Lingelbach K."/>
            <person name="Shiels B."/>
            <person name="Tait A."/>
            <person name="Berriman M."/>
            <person name="Allred D.R."/>
            <person name="Pain A."/>
        </authorList>
    </citation>
    <scope>NUCLEOTIDE SEQUENCE</scope>
    <source>
        <strain evidence="2">Bond</strain>
    </source>
</reference>
<name>A0A061BKD1_BABBI</name>
<dbReference type="VEuPathDB" id="PiroplasmaDB:BBBOND_0005590"/>
<dbReference type="KEGG" id="bbig:BBBOND_0005590"/>
<dbReference type="AlphaFoldDB" id="A0A061BKD1"/>
<evidence type="ECO:0000256" key="1">
    <source>
        <dbReference type="SAM" id="Coils"/>
    </source>
</evidence>
<feature type="coiled-coil region" evidence="1">
    <location>
        <begin position="515"/>
        <end position="546"/>
    </location>
</feature>
<keyword evidence="1" id="KW-0175">Coiled coil</keyword>
<dbReference type="OrthoDB" id="367088at2759"/>
<dbReference type="GeneID" id="24562114"/>
<proteinExistence type="predicted"/>
<sequence>MGFLLSIITDVNNDKNLEKYNNNIDTMLEKIKQAQYNRQHFDSSIAAVSRGIREWVRGVEERNESITTLLKILLQRINGHLAANMEFKPITDQLRNWEAFAGDYLAMAVDSELALNDIDGDLKTKLLPKVELIKQVVESFDATINDEIVKTSAKNLNSSFSKQRTEVNEHIAEKFGDVQRILNEKIMAIGSSVESLTQEKRRKIENIKHAIRDAFDTCDELLLDYNTKYKSQIQNEFTALHEAMKDINPDDEDATLKGKCTLRLHVEKLQAQSYTMDKLLKSKLQDMKTKIDVAVDDALENRQHGLDALDGYLKTDLENIRNDMQRQIYAYIDKQVGAILQAAKLSYTVYGKNIADTGLLRNLADDSKLRDLFNSMSGSTAGNIIKALQAIYDELRLGGILPVPNIQDLDFIKYLKSDVANELKKVIKDASEGYKFSEIFMHKYYIQTMKEERREGELRGMITGIKEQFEDEFKSDGTIKSENVNGYEQAKQGYNTAIYDVLRSISNLETLPAAVEAAEKEAGKLMNLLENEIRAVQQAINKIGENVRDADTGLDAALLNVMSSLRDVESNANLAISALRVNIQKRAKEAFDELQDGVQTLFANQKKAELKALRETVATQIPIIQKIIDDDANAGLKGLMKKLDKRFQASTFKGLTHLTLKSLANRFNEFFRDYFNDVKNQPDLSDHSSLLTPLADALSALLSTMNTQRHFHADVSSRLADLQTQLDTLTATQFAEASPLLNVVKAGVRAFHGELAKQYVSRYSGNWFTDKVVKPKTSSEAKTVKTMPNPADNTEITEYGRKCAKVFLTALSITHNALKALKKYGSVRWRSQQVNDTTEFGKFFINHGYHVATGDKQQWELQDKVTKTGFHIYKLVVKDDDEHVYTKHDHDQDNGPLKRLHGCLQTYYRVGHVTSASAKKRPSNIFEILCWISGLPSN</sequence>
<dbReference type="RefSeq" id="XP_012770839.1">
    <property type="nucleotide sequence ID" value="XM_012915385.1"/>
</dbReference>